<feature type="domain" description="Putative zinc-finger" evidence="3">
    <location>
        <begin position="1327"/>
        <end position="1348"/>
    </location>
</feature>
<feature type="compositionally biased region" description="Acidic residues" evidence="2">
    <location>
        <begin position="2130"/>
        <end position="2141"/>
    </location>
</feature>
<feature type="compositionally biased region" description="Basic and acidic residues" evidence="2">
    <location>
        <begin position="214"/>
        <end position="231"/>
    </location>
</feature>
<feature type="region of interest" description="Disordered" evidence="2">
    <location>
        <begin position="807"/>
        <end position="835"/>
    </location>
</feature>
<evidence type="ECO:0000256" key="2">
    <source>
        <dbReference type="SAM" id="MobiDB-lite"/>
    </source>
</evidence>
<feature type="compositionally biased region" description="Polar residues" evidence="2">
    <location>
        <begin position="21"/>
        <end position="37"/>
    </location>
</feature>
<feature type="region of interest" description="Disordered" evidence="2">
    <location>
        <begin position="1"/>
        <end position="37"/>
    </location>
</feature>
<evidence type="ECO:0000259" key="3">
    <source>
        <dbReference type="Pfam" id="PF10650"/>
    </source>
</evidence>
<dbReference type="Proteomes" id="UP000717515">
    <property type="component" value="Unassembled WGS sequence"/>
</dbReference>
<feature type="region of interest" description="Disordered" evidence="2">
    <location>
        <begin position="1127"/>
        <end position="1165"/>
    </location>
</feature>
<feature type="compositionally biased region" description="Low complexity" evidence="2">
    <location>
        <begin position="1127"/>
        <end position="1159"/>
    </location>
</feature>
<dbReference type="GO" id="GO:0005634">
    <property type="term" value="C:nucleus"/>
    <property type="evidence" value="ECO:0007669"/>
    <property type="project" value="TreeGrafter"/>
</dbReference>
<feature type="region of interest" description="Disordered" evidence="2">
    <location>
        <begin position="756"/>
        <end position="777"/>
    </location>
</feature>
<gene>
    <name evidence="4" type="ORF">KVV02_003174</name>
</gene>
<dbReference type="GO" id="GO:0000178">
    <property type="term" value="C:exosome (RNase complex)"/>
    <property type="evidence" value="ECO:0007669"/>
    <property type="project" value="TreeGrafter"/>
</dbReference>
<feature type="region of interest" description="Disordered" evidence="2">
    <location>
        <begin position="378"/>
        <end position="403"/>
    </location>
</feature>
<evidence type="ECO:0000313" key="4">
    <source>
        <dbReference type="EMBL" id="KAG9322258.1"/>
    </source>
</evidence>
<feature type="compositionally biased region" description="Polar residues" evidence="2">
    <location>
        <begin position="874"/>
        <end position="892"/>
    </location>
</feature>
<feature type="region of interest" description="Disordered" evidence="2">
    <location>
        <begin position="464"/>
        <end position="486"/>
    </location>
</feature>
<dbReference type="PANTHER" id="PTHR21563">
    <property type="entry name" value="ZINC FINGER C3H1 DOMAIN-CONTAINING PROTEIN"/>
    <property type="match status" value="1"/>
</dbReference>
<feature type="compositionally biased region" description="Pro residues" evidence="2">
    <location>
        <begin position="553"/>
        <end position="585"/>
    </location>
</feature>
<feature type="region of interest" description="Disordered" evidence="2">
    <location>
        <begin position="863"/>
        <end position="924"/>
    </location>
</feature>
<dbReference type="Gene3D" id="1.25.40.10">
    <property type="entry name" value="Tetratricopeptide repeat domain"/>
    <property type="match status" value="1"/>
</dbReference>
<dbReference type="GO" id="GO:0006396">
    <property type="term" value="P:RNA processing"/>
    <property type="evidence" value="ECO:0007669"/>
    <property type="project" value="InterPro"/>
</dbReference>
<feature type="region of interest" description="Disordered" evidence="2">
    <location>
        <begin position="198"/>
        <end position="262"/>
    </location>
</feature>
<feature type="compositionally biased region" description="Basic and acidic residues" evidence="2">
    <location>
        <begin position="240"/>
        <end position="258"/>
    </location>
</feature>
<feature type="compositionally biased region" description="Low complexity" evidence="2">
    <location>
        <begin position="84"/>
        <end position="100"/>
    </location>
</feature>
<feature type="region of interest" description="Disordered" evidence="2">
    <location>
        <begin position="2114"/>
        <end position="2141"/>
    </location>
</feature>
<feature type="compositionally biased region" description="Polar residues" evidence="2">
    <location>
        <begin position="1071"/>
        <end position="1083"/>
    </location>
</feature>
<organism evidence="4 5">
    <name type="scientific">Mortierella alpina</name>
    <name type="common">Oleaginous fungus</name>
    <name type="synonym">Mortierella renispora</name>
    <dbReference type="NCBI Taxonomy" id="64518"/>
    <lineage>
        <taxon>Eukaryota</taxon>
        <taxon>Fungi</taxon>
        <taxon>Fungi incertae sedis</taxon>
        <taxon>Mucoromycota</taxon>
        <taxon>Mortierellomycotina</taxon>
        <taxon>Mortierellomycetes</taxon>
        <taxon>Mortierellales</taxon>
        <taxon>Mortierellaceae</taxon>
        <taxon>Mortierella</taxon>
    </lineage>
</organism>
<accession>A0A9P8A072</accession>
<protein>
    <recommendedName>
        <fullName evidence="3">Putative zinc-finger domain-containing protein</fullName>
    </recommendedName>
</protein>
<dbReference type="SUPFAM" id="SSF48452">
    <property type="entry name" value="TPR-like"/>
    <property type="match status" value="1"/>
</dbReference>
<dbReference type="PANTHER" id="PTHR21563:SF3">
    <property type="entry name" value="ZINC FINGER C3H1 DOMAIN-CONTAINING PROTEIN"/>
    <property type="match status" value="1"/>
</dbReference>
<keyword evidence="1" id="KW-0175">Coiled coil</keyword>
<reference evidence="4" key="1">
    <citation type="submission" date="2021-07" db="EMBL/GenBank/DDBJ databases">
        <title>Draft genome of Mortierella alpina, strain LL118, isolated from an aspen leaf litter sample.</title>
        <authorList>
            <person name="Yang S."/>
            <person name="Vinatzer B.A."/>
        </authorList>
    </citation>
    <scope>NUCLEOTIDE SEQUENCE</scope>
    <source>
        <strain evidence="4">LL118</strain>
    </source>
</reference>
<proteinExistence type="predicted"/>
<feature type="coiled-coil region" evidence="1">
    <location>
        <begin position="977"/>
        <end position="1046"/>
    </location>
</feature>
<dbReference type="EMBL" id="JAIFTL010000157">
    <property type="protein sequence ID" value="KAG9322258.1"/>
    <property type="molecule type" value="Genomic_DNA"/>
</dbReference>
<feature type="region of interest" description="Disordered" evidence="2">
    <location>
        <begin position="77"/>
        <end position="109"/>
    </location>
</feature>
<dbReference type="InterPro" id="IPR011990">
    <property type="entry name" value="TPR-like_helical_dom_sf"/>
</dbReference>
<comment type="caution">
    <text evidence="4">The sequence shown here is derived from an EMBL/GenBank/DDBJ whole genome shotgun (WGS) entry which is preliminary data.</text>
</comment>
<evidence type="ECO:0000313" key="5">
    <source>
        <dbReference type="Proteomes" id="UP000717515"/>
    </source>
</evidence>
<dbReference type="SMART" id="SM00386">
    <property type="entry name" value="HAT"/>
    <property type="match status" value="4"/>
</dbReference>
<dbReference type="InterPro" id="IPR039278">
    <property type="entry name" value="Red1"/>
</dbReference>
<dbReference type="Pfam" id="PF10650">
    <property type="entry name" value="zf-C3H1"/>
    <property type="match status" value="1"/>
</dbReference>
<dbReference type="InterPro" id="IPR019607">
    <property type="entry name" value="Putative_zinc-finger_domain"/>
</dbReference>
<feature type="region of interest" description="Disordered" evidence="2">
    <location>
        <begin position="1068"/>
        <end position="1108"/>
    </location>
</feature>
<feature type="compositionally biased region" description="Basic and acidic residues" evidence="2">
    <location>
        <begin position="903"/>
        <end position="924"/>
    </location>
</feature>
<name>A0A9P8A072_MORAP</name>
<sequence>MSQTPTDLDALRAKVFMSRRPPSTHSQGSLSPVTNGSMAQTLPQEAHPLSTTSALAVEFRANGAADAAVGLGQPTIPSFSNTIPSAPNTSYTTTTPSQRTQKQDMEDGEISDDDCRIVGVRNSNVVEVKDRSTAEKQMLATSSIGLKDPENRTVQPREEFSSLVAEYQLTKSWTEGTARPAVAPDKPALDSDIPGLGQFKSMSRTPAMPGPFNRDPRRRQNAEVRAEERAIPRGPRAARVVRETRSQQREAHLVDTEHRHSRLPPQYQPSFYALYHQHPPQAALTAVPPPQNAPGWGEMPRGASLPHAHHQAASDARVYEIVNELLGHGVQPEQLLQFGVDNSVIATASHQRLLGMPASAAGSAYSLQATPSQQYSQQYSQQSAISPLSQAPSHAGGYSEQNSLVDPQSALMPLLQDVQQLLQNQLQQGKDIPETSRTIESLIDALQNLPEGWAKPLTTQLELDGSTANGSSSRVSAQTTNGSTWNHPAEASYATAKLSDMSITAGIAHEGPMQKYVTPITYPQQALRTHRTDTIINGNQSKAFANFSSSAPPKVPPPPPPPPSPPSVPAPAPPPPPPPPPPPQFQAPKPASTQALAITQTPMRPLSEADIVACMEAPAPTQNRVPTPVSVLPSTPFAVRDTTEVPSRELRTEQGSQISVTKMISNEKVADSLATRRVSATSQDDMDMDMDMDMDDEASQATILKGSWKTTAQIAPNMEAQPEFKKPVHIHFDNAAQPIASGTRSAPASIISTPPRFPGSGDQALGPQMGRPQRGQRRATALDFISTNPTPPPFVSERTLPFLIDLDNEDGDELGGAASEKPTVQKTRMTSTSSLKNLTSLEQQVKALNDRIRARELAKLSSLTARAASASPSTPQINPSGTLSSTVASPDSDSGDINAIVQEESKVASEKRSDQDTKEEHRKLKESLADLARSLELLRHQQQECEHQKRVGMSALSSDAAAEEADRQKIQLLESTRQHAESEVLVKKREYEEARQRLEHAESSLKGARTRLLEYKLSRRSLQDQIAATTKKSAQLKDSIKRLQSDVIIKRGRLLEIEGVSGVSGELLAESSPTSSKHASPESSALDHEHKHILRHSAQPPATPAPKRARIPLHDERSALAKRLEELSSQLRSSTASKSTPSPAASSSTAQAATPFPTSKPFTVQKATTSKLSKLAKLSKQPTTRPIAASSRELSVLDKFLSQEKNIISQPQPSRTLTLDCKPSGWKPSENIKKLYSIGTALVELDQLCLPSTLMHYTLPDARTTARLDAIERPAAQASALNSAVSSYSSPNIMFRSYRFSPVYKDTVRGGYRSKTFSHKIDPFKKMCLFELSGGSCNDDTCLSQHFRDCGLSDEEVIVDMARYSEGNSPQTRKVFAEMQAAKLKHLRASGIHNADLLVDAVVKGHRELLQDPSRAVKFSERLALSSEVSAPVEPPTRDGAGVLDIPESDADVLDQYPIVLAVVAKEEARHAGQASSRSRRYYDYDYSKTKSIDYEKLVRDDPSSESAWCQYAMYLRSITSNSPEANVTETQAVHSALRVLSRALTLNPKSELLWSLYLDLIIHHGKEEETRLAFERALHYVRTSHLVWFRYYMWEQDTNERVDILYQMLEIACLEARELDDAKFRSRFIVDVVLQIMRIKVELGFAESCKNWAQTFLTCSSWETIASASLSHAQLDDVWLEQDMIDDVAATLASKLLTSEDLCILWSTYIYLVWFHELPASLFLDYPNNYLSDNALFVIQWPATAEPEDENENELHNIVHEIFLGLTAYFLDVAARPSLVTTLKNFVGFLLSRGQDYDQVLELVNPAKLPVSCPEITDLYCQVLTSVGQHEKTKDVLTQAIKELPVPTYLWNRYARQMDAGARADCLENCAFEHYEIDSTHSIDLDPAQLALVLYKKLLGLPLPYSYEAPPTKHSTTACKTDVFLWMNYLSLLALRSQPDSLSAELESAFSVAIDTLPGASKELLQTEFAIHLILKGAEKSDASINATVAAAMDRIVVSRSNPYDRSTVEEGQVLPVNDFTMLDRIVQGIWTRMDQDHGALRMDIMNAFLRLYPTNPSIYLCIIDVFHYAGSDDIKHLIMEASHFSARAARLSKMPVLPLTRPRLEDQGSLSGLATSQESRQHRHQVQETDETVDMDVDN</sequence>
<feature type="region of interest" description="Disordered" evidence="2">
    <location>
        <begin position="544"/>
        <end position="593"/>
    </location>
</feature>
<dbReference type="InterPro" id="IPR003107">
    <property type="entry name" value="HAT"/>
</dbReference>
<evidence type="ECO:0000256" key="1">
    <source>
        <dbReference type="SAM" id="Coils"/>
    </source>
</evidence>
<feature type="compositionally biased region" description="Low complexity" evidence="2">
    <location>
        <begin position="863"/>
        <end position="873"/>
    </location>
</feature>